<accession>A0A0A9VZR6</accession>
<organism evidence="2">
    <name type="scientific">Lygus hesperus</name>
    <name type="common">Western plant bug</name>
    <dbReference type="NCBI Taxonomy" id="30085"/>
    <lineage>
        <taxon>Eukaryota</taxon>
        <taxon>Metazoa</taxon>
        <taxon>Ecdysozoa</taxon>
        <taxon>Arthropoda</taxon>
        <taxon>Hexapoda</taxon>
        <taxon>Insecta</taxon>
        <taxon>Pterygota</taxon>
        <taxon>Neoptera</taxon>
        <taxon>Paraneoptera</taxon>
        <taxon>Hemiptera</taxon>
        <taxon>Heteroptera</taxon>
        <taxon>Panheteroptera</taxon>
        <taxon>Cimicomorpha</taxon>
        <taxon>Miridae</taxon>
        <taxon>Mirini</taxon>
        <taxon>Lygus</taxon>
    </lineage>
</organism>
<protein>
    <submittedName>
        <fullName evidence="2">Transmembrane protein 5</fullName>
    </submittedName>
</protein>
<keyword evidence="2" id="KW-0812">Transmembrane</keyword>
<dbReference type="EMBL" id="GBHO01042515">
    <property type="protein sequence ID" value="JAG01089.1"/>
    <property type="molecule type" value="Transcribed_RNA"/>
</dbReference>
<feature type="compositionally biased region" description="Low complexity" evidence="1">
    <location>
        <begin position="45"/>
        <end position="55"/>
    </location>
</feature>
<feature type="compositionally biased region" description="Basic and acidic residues" evidence="1">
    <location>
        <begin position="35"/>
        <end position="44"/>
    </location>
</feature>
<evidence type="ECO:0000256" key="1">
    <source>
        <dbReference type="SAM" id="MobiDB-lite"/>
    </source>
</evidence>
<evidence type="ECO:0000313" key="2">
    <source>
        <dbReference type="EMBL" id="JAG01089.1"/>
    </source>
</evidence>
<sequence length="139" mass="15251">MLEDDLKSSAGAALRGLYDLTFDLEPSLTSLTNGHDNEERDCDKSSNTTTCTTSTDHTRYNDGSGNAQEKARKEAPSVTEARKQVEEQHKTNELLYNHACQLLRSLTECVDTVNTVCAPIYDPMLLTSVSPPSQVAAKK</sequence>
<proteinExistence type="predicted"/>
<gene>
    <name evidence="2" type="primary">Tmem5</name>
    <name evidence="2" type="ORF">CM83_27170</name>
</gene>
<name>A0A0A9VZR6_LYGHE</name>
<dbReference type="AlphaFoldDB" id="A0A0A9VZR6"/>
<keyword evidence="2" id="KW-0472">Membrane</keyword>
<feature type="region of interest" description="Disordered" evidence="1">
    <location>
        <begin position="31"/>
        <end position="87"/>
    </location>
</feature>
<reference evidence="2" key="1">
    <citation type="journal article" date="2014" name="PLoS ONE">
        <title>Transcriptome-Based Identification of ABC Transporters in the Western Tarnished Plant Bug Lygus hesperus.</title>
        <authorList>
            <person name="Hull J.J."/>
            <person name="Chaney K."/>
            <person name="Geib S.M."/>
            <person name="Fabrick J.A."/>
            <person name="Brent C.S."/>
            <person name="Walsh D."/>
            <person name="Lavine L.C."/>
        </authorList>
    </citation>
    <scope>NUCLEOTIDE SEQUENCE</scope>
</reference>
<reference evidence="2" key="2">
    <citation type="submission" date="2014-07" db="EMBL/GenBank/DDBJ databases">
        <authorList>
            <person name="Hull J."/>
        </authorList>
    </citation>
    <scope>NUCLEOTIDE SEQUENCE</scope>
</reference>
<feature type="compositionally biased region" description="Basic and acidic residues" evidence="1">
    <location>
        <begin position="69"/>
        <end position="87"/>
    </location>
</feature>